<sequence>MRFYSRSTGCTYLPAIHGENIPDDAVEVSDEVFLRVIANPERGKVRTHDDAGQPYLIDVPVVEIDLQAAERMWRDTEIESVKWLRERHGDQLEIGVETTLKDEQFSELLLFVQSLRNWPQSPEFPDNERRPVAPLWVAEQTK</sequence>
<gene>
    <name evidence="1" type="ORF">PVE_R1G1261</name>
</gene>
<evidence type="ECO:0008006" key="3">
    <source>
        <dbReference type="Google" id="ProtNLM"/>
    </source>
</evidence>
<name>A0A1D3JSX3_PSEVE</name>
<evidence type="ECO:0000313" key="1">
    <source>
        <dbReference type="EMBL" id="SBW79148.1"/>
    </source>
</evidence>
<reference evidence="2" key="1">
    <citation type="submission" date="2016-07" db="EMBL/GenBank/DDBJ databases">
        <authorList>
            <person name="Florea S."/>
            <person name="Webb J.S."/>
            <person name="Jaromczyk J."/>
            <person name="Schardl C.L."/>
        </authorList>
    </citation>
    <scope>NUCLEOTIDE SEQUENCE [LARGE SCALE GENOMIC DNA]</scope>
    <source>
        <strain evidence="2">1YdBTEX2</strain>
    </source>
</reference>
<organism evidence="1 2">
    <name type="scientific">Pseudomonas veronii 1YdBTEX2</name>
    <dbReference type="NCBI Taxonomy" id="1295141"/>
    <lineage>
        <taxon>Bacteria</taxon>
        <taxon>Pseudomonadati</taxon>
        <taxon>Pseudomonadota</taxon>
        <taxon>Gammaproteobacteria</taxon>
        <taxon>Pseudomonadales</taxon>
        <taxon>Pseudomonadaceae</taxon>
        <taxon>Pseudomonas</taxon>
    </lineage>
</organism>
<accession>A0A1D3JSX3</accession>
<dbReference type="EMBL" id="LT599583">
    <property type="protein sequence ID" value="SBW79148.1"/>
    <property type="molecule type" value="Genomic_DNA"/>
</dbReference>
<dbReference type="RefSeq" id="WP_017844648.1">
    <property type="nucleotide sequence ID" value="NZ_AOUH01000005.1"/>
</dbReference>
<dbReference type="AlphaFoldDB" id="A0A1D3JSX3"/>
<evidence type="ECO:0000313" key="2">
    <source>
        <dbReference type="Proteomes" id="UP000245431"/>
    </source>
</evidence>
<protein>
    <recommendedName>
        <fullName evidence="3">Phage tail protein</fullName>
    </recommendedName>
</protein>
<proteinExistence type="predicted"/>
<dbReference type="Proteomes" id="UP000245431">
    <property type="component" value="Chromosome PVE_r1"/>
</dbReference>